<accession>A0A6M3KCM5</accession>
<protein>
    <submittedName>
        <fullName evidence="2">Uncharacterized protein</fullName>
    </submittedName>
</protein>
<gene>
    <name evidence="2" type="ORF">MM415A00845_0008</name>
    <name evidence="1" type="ORF">MM415B01226_0010</name>
    <name evidence="3" type="ORF">TM448B02107_0003</name>
</gene>
<evidence type="ECO:0000313" key="2">
    <source>
        <dbReference type="EMBL" id="QJA79659.1"/>
    </source>
</evidence>
<dbReference type="EMBL" id="MT144874">
    <property type="protein sequence ID" value="QJI00752.1"/>
    <property type="molecule type" value="Genomic_DNA"/>
</dbReference>
<name>A0A6M3KCM5_9ZZZZ</name>
<organism evidence="2">
    <name type="scientific">viral metagenome</name>
    <dbReference type="NCBI Taxonomy" id="1070528"/>
    <lineage>
        <taxon>unclassified sequences</taxon>
        <taxon>metagenomes</taxon>
        <taxon>organismal metagenomes</taxon>
    </lineage>
</organism>
<dbReference type="EMBL" id="MT141386">
    <property type="protein sequence ID" value="QJA59826.1"/>
    <property type="molecule type" value="Genomic_DNA"/>
</dbReference>
<evidence type="ECO:0000313" key="3">
    <source>
        <dbReference type="EMBL" id="QJI00752.1"/>
    </source>
</evidence>
<dbReference type="AlphaFoldDB" id="A0A6M3KCM5"/>
<proteinExistence type="predicted"/>
<evidence type="ECO:0000313" key="1">
    <source>
        <dbReference type="EMBL" id="QJA59826.1"/>
    </source>
</evidence>
<reference evidence="2" key="1">
    <citation type="submission" date="2020-03" db="EMBL/GenBank/DDBJ databases">
        <title>The deep terrestrial virosphere.</title>
        <authorList>
            <person name="Holmfeldt K."/>
            <person name="Nilsson E."/>
            <person name="Simone D."/>
            <person name="Lopez-Fernandez M."/>
            <person name="Wu X."/>
            <person name="de Brujin I."/>
            <person name="Lundin D."/>
            <person name="Andersson A."/>
            <person name="Bertilsson S."/>
            <person name="Dopson M."/>
        </authorList>
    </citation>
    <scope>NUCLEOTIDE SEQUENCE</scope>
    <source>
        <strain evidence="2">MM415A00845</strain>
        <strain evidence="1">MM415B01226</strain>
        <strain evidence="3">TM448B02107</strain>
    </source>
</reference>
<sequence>MKVERKQTSPTFEPITITLETEEELDALYRLVYYGAWPTHSRADESDEVSRVRQGRVLNALEVSLNGYFQVEE</sequence>
<dbReference type="EMBL" id="MT142390">
    <property type="protein sequence ID" value="QJA79659.1"/>
    <property type="molecule type" value="Genomic_DNA"/>
</dbReference>